<name>A0ABX7AMF0_9BACI</name>
<accession>A0ABX7AMF0</accession>
<proteinExistence type="predicted"/>
<keyword evidence="2" id="KW-1185">Reference proteome</keyword>
<dbReference type="RefSeq" id="WP_143114759.1">
    <property type="nucleotide sequence ID" value="NZ_CP067341.1"/>
</dbReference>
<dbReference type="Proteomes" id="UP000596049">
    <property type="component" value="Chromosome"/>
</dbReference>
<reference evidence="1 2" key="1">
    <citation type="submission" date="2020-01" db="EMBL/GenBank/DDBJ databases">
        <authorList>
            <person name="Liu G."/>
            <person name="Liu B."/>
        </authorList>
    </citation>
    <scope>NUCLEOTIDE SEQUENCE [LARGE SCALE GENOMIC DNA]</scope>
    <source>
        <strain evidence="1 2">FJAT-51161</strain>
    </source>
</reference>
<evidence type="ECO:0000313" key="2">
    <source>
        <dbReference type="Proteomes" id="UP000596049"/>
    </source>
</evidence>
<evidence type="ECO:0000313" key="1">
    <source>
        <dbReference type="EMBL" id="QQP11100.1"/>
    </source>
</evidence>
<dbReference type="EMBL" id="CP067341">
    <property type="protein sequence ID" value="QQP11100.1"/>
    <property type="molecule type" value="Genomic_DNA"/>
</dbReference>
<protein>
    <submittedName>
        <fullName evidence="1">Uncharacterized protein</fullName>
    </submittedName>
</protein>
<sequence length="83" mass="8846">MEAGRLLGISVTDKTLERSGCFLCESGNEAAHRTPPGSSALRESVATATTNVSVAKAKRQLQSAQSERKATTRYGDVSMFVVK</sequence>
<organism evidence="1 2">
    <name type="scientific">Lysinibacillus agricola</name>
    <dbReference type="NCBI Taxonomy" id="2590012"/>
    <lineage>
        <taxon>Bacteria</taxon>
        <taxon>Bacillati</taxon>
        <taxon>Bacillota</taxon>
        <taxon>Bacilli</taxon>
        <taxon>Bacillales</taxon>
        <taxon>Bacillaceae</taxon>
        <taxon>Lysinibacillus</taxon>
    </lineage>
</organism>
<gene>
    <name evidence="1" type="ORF">FJQ98_17915</name>
</gene>